<keyword evidence="2" id="KW-0169">Cobalamin biosynthesis</keyword>
<dbReference type="GO" id="GO:0032259">
    <property type="term" value="P:methylation"/>
    <property type="evidence" value="ECO:0007669"/>
    <property type="project" value="UniProtKB-KW"/>
</dbReference>
<name>A0A323UYS3_RHOPL</name>
<dbReference type="InterPro" id="IPR014776">
    <property type="entry name" value="4pyrrole_Mease_sub2"/>
</dbReference>
<dbReference type="InterPro" id="IPR035996">
    <property type="entry name" value="4pyrrol_Methylase_sf"/>
</dbReference>
<evidence type="ECO:0000256" key="5">
    <source>
        <dbReference type="ARBA" id="ARBA00022691"/>
    </source>
</evidence>
<dbReference type="SUPFAM" id="SSF53790">
    <property type="entry name" value="Tetrapyrrole methylase"/>
    <property type="match status" value="1"/>
</dbReference>
<proteinExistence type="predicted"/>
<protein>
    <recommendedName>
        <fullName evidence="6">Precorrin-6A synthase [deacetylating]</fullName>
        <ecNumber evidence="6">2.1.1.152</ecNumber>
    </recommendedName>
</protein>
<dbReference type="RefSeq" id="WP_110785079.1">
    <property type="nucleotide sequence ID" value="NZ_QKQS01000008.1"/>
</dbReference>
<dbReference type="AlphaFoldDB" id="A0A323UYS3"/>
<evidence type="ECO:0000256" key="4">
    <source>
        <dbReference type="ARBA" id="ARBA00022679"/>
    </source>
</evidence>
<evidence type="ECO:0000259" key="7">
    <source>
        <dbReference type="Pfam" id="PF00590"/>
    </source>
</evidence>
<evidence type="ECO:0000313" key="9">
    <source>
        <dbReference type="Proteomes" id="UP000248134"/>
    </source>
</evidence>
<dbReference type="EC" id="2.1.1.152" evidence="6"/>
<comment type="pathway">
    <text evidence="1">Cofactor biosynthesis; adenosylcobalamin biosynthesis.</text>
</comment>
<dbReference type="GO" id="GO:0009236">
    <property type="term" value="P:cobalamin biosynthetic process"/>
    <property type="evidence" value="ECO:0007669"/>
    <property type="project" value="UniProtKB-KW"/>
</dbReference>
<dbReference type="Gene3D" id="3.30.950.10">
    <property type="entry name" value="Methyltransferase, Cobalt-precorrin-4 Transmethylase, Domain 2"/>
    <property type="match status" value="1"/>
</dbReference>
<organism evidence="8 9">
    <name type="scientific">Rhodopseudomonas palustris</name>
    <dbReference type="NCBI Taxonomy" id="1076"/>
    <lineage>
        <taxon>Bacteria</taxon>
        <taxon>Pseudomonadati</taxon>
        <taxon>Pseudomonadota</taxon>
        <taxon>Alphaproteobacteria</taxon>
        <taxon>Hyphomicrobiales</taxon>
        <taxon>Nitrobacteraceae</taxon>
        <taxon>Rhodopseudomonas</taxon>
    </lineage>
</organism>
<dbReference type="PANTHER" id="PTHR43467">
    <property type="entry name" value="COBALT-PRECORRIN-2 C(20)-METHYLTRANSFERASE"/>
    <property type="match status" value="1"/>
</dbReference>
<dbReference type="PIRSF" id="PIRSF036525">
    <property type="entry name" value="CobF"/>
    <property type="match status" value="1"/>
</dbReference>
<dbReference type="Gene3D" id="3.40.1010.10">
    <property type="entry name" value="Cobalt-precorrin-4 Transmethylase, Domain 1"/>
    <property type="match status" value="1"/>
</dbReference>
<comment type="function">
    <text evidence="6">Catalyzes the methylation of C-1 in precorrin-5 and the subsequent extrusion of acetic acid from the resulting intermediate to form cobalt-precorrin-6A.</text>
</comment>
<evidence type="ECO:0000256" key="3">
    <source>
        <dbReference type="ARBA" id="ARBA00022603"/>
    </source>
</evidence>
<dbReference type="NCBIfam" id="TIGR02434">
    <property type="entry name" value="CobF"/>
    <property type="match status" value="1"/>
</dbReference>
<accession>A0A323UYS3</accession>
<dbReference type="Pfam" id="PF00590">
    <property type="entry name" value="TP_methylase"/>
    <property type="match status" value="1"/>
</dbReference>
<evidence type="ECO:0000256" key="2">
    <source>
        <dbReference type="ARBA" id="ARBA00022573"/>
    </source>
</evidence>
<dbReference type="GO" id="GO:0043819">
    <property type="term" value="F:precorrin-6A synthase (deacetylating) activity"/>
    <property type="evidence" value="ECO:0007669"/>
    <property type="project" value="UniProtKB-EC"/>
</dbReference>
<comment type="catalytic activity">
    <reaction evidence="6">
        <text>precorrin-5 + S-adenosyl-L-methionine + H2O = precorrin-6A + acetate + S-adenosyl-L-homocysteine + 2 H(+)</text>
        <dbReference type="Rhea" id="RHEA:18261"/>
        <dbReference type="ChEBI" id="CHEBI:15377"/>
        <dbReference type="ChEBI" id="CHEBI:15378"/>
        <dbReference type="ChEBI" id="CHEBI:30089"/>
        <dbReference type="ChEBI" id="CHEBI:57856"/>
        <dbReference type="ChEBI" id="CHEBI:59789"/>
        <dbReference type="ChEBI" id="CHEBI:77871"/>
        <dbReference type="ChEBI" id="CHEBI:77872"/>
        <dbReference type="EC" id="2.1.1.152"/>
    </reaction>
</comment>
<gene>
    <name evidence="8" type="primary">cobF</name>
    <name evidence="8" type="ORF">DNX69_05875</name>
</gene>
<dbReference type="InterPro" id="IPR014777">
    <property type="entry name" value="4pyrrole_Mease_sub1"/>
</dbReference>
<evidence type="ECO:0000256" key="1">
    <source>
        <dbReference type="ARBA" id="ARBA00004953"/>
    </source>
</evidence>
<keyword evidence="5 6" id="KW-0949">S-adenosyl-L-methionine</keyword>
<reference evidence="8 9" key="1">
    <citation type="submission" date="2018-06" db="EMBL/GenBank/DDBJ databases">
        <title>Draft Whole-Genome Sequence of the purple photosynthetic bacterium Rhodospeudomonas palustris XCP.</title>
        <authorList>
            <person name="Rayyan A."/>
            <person name="Meyer T.E."/>
            <person name="Kyndt J.A."/>
        </authorList>
    </citation>
    <scope>NUCLEOTIDE SEQUENCE [LARGE SCALE GENOMIC DNA]</scope>
    <source>
        <strain evidence="8 9">XCP</strain>
    </source>
</reference>
<dbReference type="OrthoDB" id="9787471at2"/>
<comment type="caution">
    <text evidence="8">The sequence shown here is derived from an EMBL/GenBank/DDBJ whole genome shotgun (WGS) entry which is preliminary data.</text>
</comment>
<dbReference type="EMBL" id="QKQS01000008">
    <property type="protein sequence ID" value="PZA12998.1"/>
    <property type="molecule type" value="Genomic_DNA"/>
</dbReference>
<dbReference type="InterPro" id="IPR012797">
    <property type="entry name" value="CobF"/>
</dbReference>
<dbReference type="CDD" id="cd11643">
    <property type="entry name" value="Precorrin-6A-synthase"/>
    <property type="match status" value="1"/>
</dbReference>
<keyword evidence="3 6" id="KW-0489">Methyltransferase</keyword>
<dbReference type="PANTHER" id="PTHR43467:SF1">
    <property type="entry name" value="PRECORRIN-6A SYNTHASE [DEACETYLATING]"/>
    <property type="match status" value="1"/>
</dbReference>
<dbReference type="Proteomes" id="UP000248134">
    <property type="component" value="Unassembled WGS sequence"/>
</dbReference>
<keyword evidence="4 6" id="KW-0808">Transferase</keyword>
<dbReference type="InterPro" id="IPR000878">
    <property type="entry name" value="4pyrrol_Mease"/>
</dbReference>
<evidence type="ECO:0000256" key="6">
    <source>
        <dbReference type="PIRNR" id="PIRNR036525"/>
    </source>
</evidence>
<feature type="domain" description="Tetrapyrrole methylase" evidence="7">
    <location>
        <begin position="3"/>
        <end position="223"/>
    </location>
</feature>
<evidence type="ECO:0000313" key="8">
    <source>
        <dbReference type="EMBL" id="PZA12998.1"/>
    </source>
</evidence>
<sequence length="255" mass="28194">MRKILLIGIGPGGPNYLTLQAVEALNRATVFFIPDKGEEKAELRLARELICERFIKTPDYRFVTIDIPKREAQPQDYRATVNDWHAQIADRFQQAMTTQLPDGGCGAFLVWGDPSLYDSTIRILDRLRGRGMAIDYEIVPGITAVQALTARHGIALNGIGEPVIVTTGRKLAAGGRWSGETVVVMLDGEETFAKIDAGGAEIFWGANLGMDDEVLMAGRLPEIAPEIQRVRRQVRAAKGWVMDIYLLRRADGDES</sequence>